<proteinExistence type="evidence at transcript level"/>
<dbReference type="EMBL" id="BT147772">
    <property type="protein sequence ID" value="AFK47566.1"/>
    <property type="molecule type" value="mRNA"/>
</dbReference>
<organism evidence="1">
    <name type="scientific">Lotus japonicus</name>
    <name type="common">Lotus corniculatus var. japonicus</name>
    <dbReference type="NCBI Taxonomy" id="34305"/>
    <lineage>
        <taxon>Eukaryota</taxon>
        <taxon>Viridiplantae</taxon>
        <taxon>Streptophyta</taxon>
        <taxon>Embryophyta</taxon>
        <taxon>Tracheophyta</taxon>
        <taxon>Spermatophyta</taxon>
        <taxon>Magnoliopsida</taxon>
        <taxon>eudicotyledons</taxon>
        <taxon>Gunneridae</taxon>
        <taxon>Pentapetalae</taxon>
        <taxon>rosids</taxon>
        <taxon>fabids</taxon>
        <taxon>Fabales</taxon>
        <taxon>Fabaceae</taxon>
        <taxon>Papilionoideae</taxon>
        <taxon>50 kb inversion clade</taxon>
        <taxon>NPAAA clade</taxon>
        <taxon>Hologalegina</taxon>
        <taxon>robinioid clade</taxon>
        <taxon>Loteae</taxon>
        <taxon>Lotus</taxon>
    </lineage>
</organism>
<accession>I3T4X4</accession>
<sequence length="95" mass="10832">MIHVRDTTSSTLQEGICLIVSHHNLNIQNVRGQDYDRASNMCGEFTGLHTLILQECPYAYNVHCLAHQLQLALVDSAKEVVDVYVFFKLEYDCQC</sequence>
<dbReference type="AlphaFoldDB" id="I3T4X4"/>
<name>I3T4X4_LOTJA</name>
<protein>
    <recommendedName>
        <fullName evidence="2">DUF4371 domain-containing protein</fullName>
    </recommendedName>
</protein>
<evidence type="ECO:0008006" key="2">
    <source>
        <dbReference type="Google" id="ProtNLM"/>
    </source>
</evidence>
<reference evidence="1" key="1">
    <citation type="submission" date="2012-05" db="EMBL/GenBank/DDBJ databases">
        <authorList>
            <person name="Krishnakumar V."/>
            <person name="Cheung F."/>
            <person name="Xiao Y."/>
            <person name="Chan A."/>
            <person name="Moskal W.A."/>
            <person name="Town C.D."/>
        </authorList>
    </citation>
    <scope>NUCLEOTIDE SEQUENCE</scope>
</reference>
<dbReference type="PANTHER" id="PTHR45749:SF37">
    <property type="entry name" value="OS05G0311600 PROTEIN"/>
    <property type="match status" value="1"/>
</dbReference>
<dbReference type="PANTHER" id="PTHR45749">
    <property type="match status" value="1"/>
</dbReference>
<evidence type="ECO:0000313" key="1">
    <source>
        <dbReference type="EMBL" id="AFK47566.1"/>
    </source>
</evidence>